<dbReference type="OrthoDB" id="6132182at2759"/>
<dbReference type="PROSITE" id="PS50279">
    <property type="entry name" value="BPTI_KUNITZ_2"/>
    <property type="match status" value="1"/>
</dbReference>
<proteinExistence type="predicted"/>
<comment type="subcellular location">
    <subcellularLocation>
        <location evidence="1">Secreted</location>
        <location evidence="1">Extracellular space</location>
        <location evidence="1">Extracellular matrix</location>
    </subcellularLocation>
</comment>
<dbReference type="InterPro" id="IPR050525">
    <property type="entry name" value="ECM_Assembly_Org"/>
</dbReference>
<dbReference type="CDD" id="cd22629">
    <property type="entry name" value="Kunitz_collagen_alpha3_VI"/>
    <property type="match status" value="1"/>
</dbReference>
<dbReference type="GO" id="GO:0004867">
    <property type="term" value="F:serine-type endopeptidase inhibitor activity"/>
    <property type="evidence" value="ECO:0007669"/>
    <property type="project" value="InterPro"/>
</dbReference>
<dbReference type="PANTHER" id="PTHR24020:SF87">
    <property type="entry name" value="COLLAGEN ALPHA-1(VI) CHAIN-LIKE"/>
    <property type="match status" value="1"/>
</dbReference>
<dbReference type="Gene3D" id="4.10.410.10">
    <property type="entry name" value="Pancreatic trypsin inhibitor Kunitz domain"/>
    <property type="match status" value="1"/>
</dbReference>
<protein>
    <submittedName>
        <fullName evidence="9">Collagen alpha-3(VI) chain</fullName>
    </submittedName>
</protein>
<dbReference type="PROSITE" id="PS00280">
    <property type="entry name" value="BPTI_KUNITZ_1"/>
    <property type="match status" value="1"/>
</dbReference>
<keyword evidence="2" id="KW-0964">Secreted</keyword>
<dbReference type="Pfam" id="PF00014">
    <property type="entry name" value="Kunitz_BPTI"/>
    <property type="match status" value="1"/>
</dbReference>
<evidence type="ECO:0000259" key="7">
    <source>
        <dbReference type="PROSITE" id="PS50279"/>
    </source>
</evidence>
<gene>
    <name evidence="9" type="primary">LOC128628710</name>
</gene>
<dbReference type="PROSITE" id="PS50007">
    <property type="entry name" value="PIPLC_X_DOMAIN"/>
    <property type="match status" value="1"/>
</dbReference>
<feature type="domain" description="BPTI/Kunitz inhibitor" evidence="7">
    <location>
        <begin position="595"/>
        <end position="645"/>
    </location>
</feature>
<feature type="domain" description="VWFA" evidence="6">
    <location>
        <begin position="1"/>
        <end position="123"/>
    </location>
</feature>
<sequence>MKDIILRLLNNITITESNCPRGARVALTLYNSEITTDIRFSDALKKRALLERVQGLQTLRTNKKRNLETAMNFLAQNTFKRVRSGFLVRKVAVFFVNDPVDLTTEFTNAALRLYDAGITTVVLMPRPPKKFLQVNNTILAYFKDLPSPGSENYNTIIKEIIDCHICLDICTPNQLCDFKPSPSTRERRASPTDLDVDMAFIIDSSESTWPTVFTEMKRYIAHMVNQLEISMEPATSAHHARVALVQHCPYEYLYNDSSIPFSMAFGLTDHKSVHDIQSFLLDKVHQLEGGRALAAALESTAEHVFEKAPHPRQLKVLILLVTGPVEENEEKLLKAAIDVKCKGYFIVVIGVGKQFSAGDARILAQVASEPSDVFYKSVDGPLSFYDDHLQRFAQLLPKYLSLKNAFYMSAEVSKHCQWYQSDQPVRSQNTYKKNNKHNEQEQKEDKEQKLKEVNAEDPHLVNVTSNSFTLLWVNDDPKAHHEVTVTHLKDHRVILQRNVTGSHLTLQDLEPSQTYHVVVIGHSLKQKLTNTYKGIITTKAEEPAFVAKGEVTGVVTTAPLSKPETVDHQPQQNVDKIKSEDPPAPAAQLSVVDICKLPKEEGACAKFVLKWHYDPVNNSCTRFWYGGCGGNLNRFDTQKECEKACGKAAAVKQAPVIAAVRT</sequence>
<dbReference type="KEGG" id="ipu:128628710"/>
<evidence type="ECO:0000256" key="5">
    <source>
        <dbReference type="SAM" id="MobiDB-lite"/>
    </source>
</evidence>
<dbReference type="InterPro" id="IPR036465">
    <property type="entry name" value="vWFA_dom_sf"/>
</dbReference>
<reference evidence="8" key="1">
    <citation type="journal article" date="2016" name="Nat. Commun.">
        <title>The channel catfish genome sequence provides insights into the evolution of scale formation in teleosts.</title>
        <authorList>
            <person name="Liu Z."/>
            <person name="Liu S."/>
            <person name="Yao J."/>
            <person name="Bao L."/>
            <person name="Zhang J."/>
            <person name="Li Y."/>
            <person name="Jiang C."/>
            <person name="Sun L."/>
            <person name="Wang R."/>
            <person name="Zhang Y."/>
            <person name="Zhou T."/>
            <person name="Zeng Q."/>
            <person name="Fu Q."/>
            <person name="Gao S."/>
            <person name="Li N."/>
            <person name="Koren S."/>
            <person name="Jiang Y."/>
            <person name="Zimin A."/>
            <person name="Xu P."/>
            <person name="Phillippy A.M."/>
            <person name="Geng X."/>
            <person name="Song L."/>
            <person name="Sun F."/>
            <person name="Li C."/>
            <person name="Wang X."/>
            <person name="Chen A."/>
            <person name="Jin Y."/>
            <person name="Yuan Z."/>
            <person name="Yang Y."/>
            <person name="Tan S."/>
            <person name="Peatman E."/>
            <person name="Lu J."/>
            <person name="Qin Z."/>
            <person name="Dunham R."/>
            <person name="Li Z."/>
            <person name="Sonstegard T."/>
            <person name="Feng J."/>
            <person name="Danzmann R.G."/>
            <person name="Schroeder S."/>
            <person name="Scheffler B."/>
            <person name="Duke M.V."/>
            <person name="Ballard L."/>
            <person name="Kucuktas H."/>
            <person name="Kaltenboeck L."/>
            <person name="Liu H."/>
            <person name="Armbruster J."/>
            <person name="Xie Y."/>
            <person name="Kirby M.L."/>
            <person name="Tian Y."/>
            <person name="Flanagan M.E."/>
            <person name="Mu W."/>
            <person name="Waldbieser G.C."/>
        </authorList>
    </citation>
    <scope>NUCLEOTIDE SEQUENCE [LARGE SCALE GENOMIC DNA]</scope>
    <source>
        <strain evidence="8">SDA103</strain>
    </source>
</reference>
<evidence type="ECO:0000259" key="6">
    <source>
        <dbReference type="PROSITE" id="PS50234"/>
    </source>
</evidence>
<dbReference type="SUPFAM" id="SSF53300">
    <property type="entry name" value="vWA-like"/>
    <property type="match status" value="2"/>
</dbReference>
<evidence type="ECO:0000256" key="2">
    <source>
        <dbReference type="ARBA" id="ARBA00022530"/>
    </source>
</evidence>
<dbReference type="InterPro" id="IPR002035">
    <property type="entry name" value="VWF_A"/>
</dbReference>
<dbReference type="InterPro" id="IPR020901">
    <property type="entry name" value="Prtase_inh_Kunz-CS"/>
</dbReference>
<evidence type="ECO:0000256" key="4">
    <source>
        <dbReference type="ARBA" id="ARBA00023157"/>
    </source>
</evidence>
<name>A0A9F7RKA6_ICTPU</name>
<dbReference type="InterPro" id="IPR003961">
    <property type="entry name" value="FN3_dom"/>
</dbReference>
<accession>A0A9F7RKA6</accession>
<keyword evidence="2" id="KW-0272">Extracellular matrix</keyword>
<reference evidence="9" key="2">
    <citation type="submission" date="2025-08" db="UniProtKB">
        <authorList>
            <consortium name="RefSeq"/>
        </authorList>
    </citation>
    <scope>IDENTIFICATION</scope>
    <source>
        <tissue evidence="9">Blood</tissue>
    </source>
</reference>
<dbReference type="SUPFAM" id="SSF57362">
    <property type="entry name" value="BPTI-like"/>
    <property type="match status" value="1"/>
</dbReference>
<dbReference type="GO" id="GO:0005581">
    <property type="term" value="C:collagen trimer"/>
    <property type="evidence" value="ECO:0007669"/>
    <property type="project" value="UniProtKB-KW"/>
</dbReference>
<dbReference type="InterPro" id="IPR036116">
    <property type="entry name" value="FN3_sf"/>
</dbReference>
<dbReference type="SUPFAM" id="SSF49265">
    <property type="entry name" value="Fibronectin type III"/>
    <property type="match status" value="1"/>
</dbReference>
<dbReference type="FunFam" id="4.10.410.10:FF:000040">
    <property type="entry name" value="Serine protease inhibitor, putative"/>
    <property type="match status" value="1"/>
</dbReference>
<feature type="region of interest" description="Disordered" evidence="5">
    <location>
        <begin position="562"/>
        <end position="582"/>
    </location>
</feature>
<keyword evidence="8" id="KW-1185">Reference proteome</keyword>
<organism evidence="8 9">
    <name type="scientific">Ictalurus punctatus</name>
    <name type="common">Channel catfish</name>
    <name type="synonym">Silurus punctatus</name>
    <dbReference type="NCBI Taxonomy" id="7998"/>
    <lineage>
        <taxon>Eukaryota</taxon>
        <taxon>Metazoa</taxon>
        <taxon>Chordata</taxon>
        <taxon>Craniata</taxon>
        <taxon>Vertebrata</taxon>
        <taxon>Euteleostomi</taxon>
        <taxon>Actinopterygii</taxon>
        <taxon>Neopterygii</taxon>
        <taxon>Teleostei</taxon>
        <taxon>Ostariophysi</taxon>
        <taxon>Siluriformes</taxon>
        <taxon>Ictaluridae</taxon>
        <taxon>Ictalurus</taxon>
    </lineage>
</organism>
<dbReference type="CDD" id="cd00063">
    <property type="entry name" value="FN3"/>
    <property type="match status" value="1"/>
</dbReference>
<dbReference type="AlphaFoldDB" id="A0A9F7RKA6"/>
<dbReference type="Gene3D" id="3.40.50.410">
    <property type="entry name" value="von Willebrand factor, type A domain"/>
    <property type="match status" value="2"/>
</dbReference>
<dbReference type="PRINTS" id="PR00759">
    <property type="entry name" value="BASICPTASE"/>
</dbReference>
<dbReference type="SMART" id="SM00327">
    <property type="entry name" value="VWA"/>
    <property type="match status" value="1"/>
</dbReference>
<feature type="domain" description="VWFA" evidence="6">
    <location>
        <begin position="197"/>
        <end position="399"/>
    </location>
</feature>
<feature type="compositionally biased region" description="Basic and acidic residues" evidence="5">
    <location>
        <begin position="436"/>
        <end position="449"/>
    </location>
</feature>
<dbReference type="InterPro" id="IPR002223">
    <property type="entry name" value="Kunitz_BPTI"/>
</dbReference>
<dbReference type="Pfam" id="PF00092">
    <property type="entry name" value="VWA"/>
    <property type="match status" value="2"/>
</dbReference>
<keyword evidence="4" id="KW-1015">Disulfide bond</keyword>
<feature type="region of interest" description="Disordered" evidence="5">
    <location>
        <begin position="427"/>
        <end position="449"/>
    </location>
</feature>
<dbReference type="PANTHER" id="PTHR24020">
    <property type="entry name" value="COLLAGEN ALPHA"/>
    <property type="match status" value="1"/>
</dbReference>
<dbReference type="CDD" id="cd01450">
    <property type="entry name" value="vWFA_subfamily_ECM"/>
    <property type="match status" value="1"/>
</dbReference>
<dbReference type="PROSITE" id="PS50234">
    <property type="entry name" value="VWFA"/>
    <property type="match status" value="2"/>
</dbReference>
<dbReference type="GeneID" id="128628710"/>
<evidence type="ECO:0000313" key="8">
    <source>
        <dbReference type="Proteomes" id="UP000221080"/>
    </source>
</evidence>
<dbReference type="SMART" id="SM00131">
    <property type="entry name" value="KU"/>
    <property type="match status" value="1"/>
</dbReference>
<evidence type="ECO:0000313" key="9">
    <source>
        <dbReference type="RefSeq" id="XP_053536813.1"/>
    </source>
</evidence>
<evidence type="ECO:0000256" key="1">
    <source>
        <dbReference type="ARBA" id="ARBA00004498"/>
    </source>
</evidence>
<dbReference type="FunFam" id="3.40.50.410:FF:000021">
    <property type="entry name" value="Collagen, type VI, alpha 3"/>
    <property type="match status" value="1"/>
</dbReference>
<dbReference type="InterPro" id="IPR036880">
    <property type="entry name" value="Kunitz_BPTI_sf"/>
</dbReference>
<dbReference type="RefSeq" id="XP_053536813.1">
    <property type="nucleotide sequence ID" value="XM_053680838.1"/>
</dbReference>
<evidence type="ECO:0000256" key="3">
    <source>
        <dbReference type="ARBA" id="ARBA00023119"/>
    </source>
</evidence>
<dbReference type="Proteomes" id="UP000221080">
    <property type="component" value="Chromosome 6"/>
</dbReference>
<keyword evidence="3 9" id="KW-0176">Collagen</keyword>